<organism evidence="1 2">
    <name type="scientific">Rhizopus delemar (strain RA 99-880 / ATCC MYA-4621 / FGSC 9543 / NRRL 43880)</name>
    <name type="common">Mucormycosis agent</name>
    <name type="synonym">Rhizopus arrhizus var. delemar</name>
    <dbReference type="NCBI Taxonomy" id="246409"/>
    <lineage>
        <taxon>Eukaryota</taxon>
        <taxon>Fungi</taxon>
        <taxon>Fungi incertae sedis</taxon>
        <taxon>Mucoromycota</taxon>
        <taxon>Mucoromycotina</taxon>
        <taxon>Mucoromycetes</taxon>
        <taxon>Mucorales</taxon>
        <taxon>Mucorineae</taxon>
        <taxon>Rhizopodaceae</taxon>
        <taxon>Rhizopus</taxon>
    </lineage>
</organism>
<dbReference type="VEuPathDB" id="FungiDB:RO3G_10351"/>
<gene>
    <name evidence="1" type="ORF">RO3G_10351</name>
</gene>
<dbReference type="EMBL" id="CH476739">
    <property type="protein sequence ID" value="EIE85641.1"/>
    <property type="molecule type" value="Genomic_DNA"/>
</dbReference>
<name>I1CB11_RHIO9</name>
<evidence type="ECO:0000313" key="1">
    <source>
        <dbReference type="EMBL" id="EIE85641.1"/>
    </source>
</evidence>
<sequence>MRFRKPPFRCDTLIKKIRQYIILAKGVQHQSRMLFFGNKILLLQCCTNEDLVPDTIMYNDSLGEEHEL</sequence>
<dbReference type="AlphaFoldDB" id="I1CB11"/>
<dbReference type="GeneID" id="93617317"/>
<dbReference type="RefSeq" id="XP_067521037.1">
    <property type="nucleotide sequence ID" value="XM_067664936.1"/>
</dbReference>
<keyword evidence="2" id="KW-1185">Reference proteome</keyword>
<proteinExistence type="predicted"/>
<dbReference type="InParanoid" id="I1CB11"/>
<accession>I1CB11</accession>
<dbReference type="Proteomes" id="UP000009138">
    <property type="component" value="Unassembled WGS sequence"/>
</dbReference>
<reference evidence="1 2" key="1">
    <citation type="journal article" date="2009" name="PLoS Genet.">
        <title>Genomic analysis of the basal lineage fungus Rhizopus oryzae reveals a whole-genome duplication.</title>
        <authorList>
            <person name="Ma L.-J."/>
            <person name="Ibrahim A.S."/>
            <person name="Skory C."/>
            <person name="Grabherr M.G."/>
            <person name="Burger G."/>
            <person name="Butler M."/>
            <person name="Elias M."/>
            <person name="Idnurm A."/>
            <person name="Lang B.F."/>
            <person name="Sone T."/>
            <person name="Abe A."/>
            <person name="Calvo S.E."/>
            <person name="Corrochano L.M."/>
            <person name="Engels R."/>
            <person name="Fu J."/>
            <person name="Hansberg W."/>
            <person name="Kim J.-M."/>
            <person name="Kodira C.D."/>
            <person name="Koehrsen M.J."/>
            <person name="Liu B."/>
            <person name="Miranda-Saavedra D."/>
            <person name="O'Leary S."/>
            <person name="Ortiz-Castellanos L."/>
            <person name="Poulter R."/>
            <person name="Rodriguez-Romero J."/>
            <person name="Ruiz-Herrera J."/>
            <person name="Shen Y.-Q."/>
            <person name="Zeng Q."/>
            <person name="Galagan J."/>
            <person name="Birren B.W."/>
            <person name="Cuomo C.A."/>
            <person name="Wickes B.L."/>
        </authorList>
    </citation>
    <scope>NUCLEOTIDE SEQUENCE [LARGE SCALE GENOMIC DNA]</scope>
    <source>
        <strain evidence="2">RA 99-880 / ATCC MYA-4621 / FGSC 9543 / NRRL 43880</strain>
    </source>
</reference>
<protein>
    <submittedName>
        <fullName evidence="1">Uncharacterized protein</fullName>
    </submittedName>
</protein>
<evidence type="ECO:0000313" key="2">
    <source>
        <dbReference type="Proteomes" id="UP000009138"/>
    </source>
</evidence>